<name>A0A2P8EKG6_9GAMM</name>
<keyword evidence="1" id="KW-0812">Transmembrane</keyword>
<dbReference type="EMBL" id="PYGI01000028">
    <property type="protein sequence ID" value="PSL09976.1"/>
    <property type="molecule type" value="Genomic_DNA"/>
</dbReference>
<reference evidence="2 3" key="1">
    <citation type="submission" date="2018-03" db="EMBL/GenBank/DDBJ databases">
        <title>Genomic Encyclopedia of Archaeal and Bacterial Type Strains, Phase II (KMG-II): from individual species to whole genera.</title>
        <authorList>
            <person name="Goeker M."/>
        </authorList>
    </citation>
    <scope>NUCLEOTIDE SEQUENCE [LARGE SCALE GENOMIC DNA]</scope>
    <source>
        <strain evidence="2 3">DSM 17586</strain>
    </source>
</reference>
<proteinExistence type="predicted"/>
<protein>
    <submittedName>
        <fullName evidence="2">Uncharacterized protein</fullName>
    </submittedName>
</protein>
<accession>A0A2P8EKG6</accession>
<keyword evidence="1" id="KW-0472">Membrane</keyword>
<feature type="transmembrane region" description="Helical" evidence="1">
    <location>
        <begin position="12"/>
        <end position="35"/>
    </location>
</feature>
<gene>
    <name evidence="2" type="ORF">CLV44_1281</name>
</gene>
<organism evidence="2 3">
    <name type="scientific">Marinobacterium halophilum</name>
    <dbReference type="NCBI Taxonomy" id="267374"/>
    <lineage>
        <taxon>Bacteria</taxon>
        <taxon>Pseudomonadati</taxon>
        <taxon>Pseudomonadota</taxon>
        <taxon>Gammaproteobacteria</taxon>
        <taxon>Oceanospirillales</taxon>
        <taxon>Oceanospirillaceae</taxon>
        <taxon>Marinobacterium</taxon>
    </lineage>
</organism>
<evidence type="ECO:0000256" key="1">
    <source>
        <dbReference type="SAM" id="Phobius"/>
    </source>
</evidence>
<keyword evidence="3" id="KW-1185">Reference proteome</keyword>
<dbReference type="AlphaFoldDB" id="A0A2P8EKG6"/>
<evidence type="ECO:0000313" key="2">
    <source>
        <dbReference type="EMBL" id="PSL09976.1"/>
    </source>
</evidence>
<sequence length="64" mass="6942">MTGACKEVENFVVILVIQILANLFIDHVLVGITGVRVIGFNHGQRNTVHKADQIGLVVMCALGR</sequence>
<comment type="caution">
    <text evidence="2">The sequence shown here is derived from an EMBL/GenBank/DDBJ whole genome shotgun (WGS) entry which is preliminary data.</text>
</comment>
<evidence type="ECO:0000313" key="3">
    <source>
        <dbReference type="Proteomes" id="UP000242133"/>
    </source>
</evidence>
<keyword evidence="1" id="KW-1133">Transmembrane helix</keyword>
<dbReference type="Proteomes" id="UP000242133">
    <property type="component" value="Unassembled WGS sequence"/>
</dbReference>